<name>A0A173U8X6_9FIRM</name>
<dbReference type="SUPFAM" id="SSF88946">
    <property type="entry name" value="Sigma2 domain of RNA polymerase sigma factors"/>
    <property type="match status" value="1"/>
</dbReference>
<dbReference type="Proteomes" id="UP000095649">
    <property type="component" value="Unassembled WGS sequence"/>
</dbReference>
<feature type="domain" description="RNA polymerase sigma factor 70 region 4 type 2" evidence="6">
    <location>
        <begin position="130"/>
        <end position="181"/>
    </location>
</feature>
<sequence length="191" mass="21911">MIWDVLIDRKGVNRIQTELLLRKAQSGDTGALDTLITAYYPQILNYCRWHTADEQQAQDAAQETFLKAVRWLDSCGGFQGAFRPFLYKIAKNICIDLNRTMERTEVSLESLPGEPAYQESGFAAAEEKANLRALTAQLEPEQRELVLLRFAQQLKLREIAQITGLPLRTVQSRLRAALKTLKMQLEKEDWR</sequence>
<accession>A0A173U8X6</accession>
<dbReference type="Gene3D" id="1.10.1740.10">
    <property type="match status" value="1"/>
</dbReference>
<keyword evidence="2" id="KW-0805">Transcription regulation</keyword>
<feature type="domain" description="RNA polymerase sigma-70 region 2" evidence="5">
    <location>
        <begin position="35"/>
        <end position="100"/>
    </location>
</feature>
<dbReference type="CDD" id="cd06171">
    <property type="entry name" value="Sigma70_r4"/>
    <property type="match status" value="1"/>
</dbReference>
<gene>
    <name evidence="7" type="primary">sigV</name>
    <name evidence="7" type="ORF">ERS852582_01959</name>
</gene>
<proteinExistence type="inferred from homology"/>
<dbReference type="InterPro" id="IPR014284">
    <property type="entry name" value="RNA_pol_sigma-70_dom"/>
</dbReference>
<evidence type="ECO:0000256" key="3">
    <source>
        <dbReference type="ARBA" id="ARBA00023082"/>
    </source>
</evidence>
<dbReference type="InterPro" id="IPR013325">
    <property type="entry name" value="RNA_pol_sigma_r2"/>
</dbReference>
<dbReference type="AlphaFoldDB" id="A0A173U8X6"/>
<dbReference type="EMBL" id="CYXN01000017">
    <property type="protein sequence ID" value="CUN10920.1"/>
    <property type="molecule type" value="Genomic_DNA"/>
</dbReference>
<dbReference type="PANTHER" id="PTHR43133:SF25">
    <property type="entry name" value="RNA POLYMERASE SIGMA FACTOR RFAY-RELATED"/>
    <property type="match status" value="1"/>
</dbReference>
<dbReference type="InterPro" id="IPR036388">
    <property type="entry name" value="WH-like_DNA-bd_sf"/>
</dbReference>
<comment type="similarity">
    <text evidence="1">Belongs to the sigma-70 factor family. ECF subfamily.</text>
</comment>
<reference evidence="7 8" key="1">
    <citation type="submission" date="2015-09" db="EMBL/GenBank/DDBJ databases">
        <authorList>
            <consortium name="Pathogen Informatics"/>
        </authorList>
    </citation>
    <scope>NUCLEOTIDE SEQUENCE [LARGE SCALE GENOMIC DNA]</scope>
    <source>
        <strain evidence="7 8">2789STDY5834970</strain>
    </source>
</reference>
<dbReference type="PANTHER" id="PTHR43133">
    <property type="entry name" value="RNA POLYMERASE ECF-TYPE SIGMA FACTO"/>
    <property type="match status" value="1"/>
</dbReference>
<dbReference type="InterPro" id="IPR007627">
    <property type="entry name" value="RNA_pol_sigma70_r2"/>
</dbReference>
<dbReference type="GO" id="GO:0016987">
    <property type="term" value="F:sigma factor activity"/>
    <property type="evidence" value="ECO:0007669"/>
    <property type="project" value="UniProtKB-KW"/>
</dbReference>
<evidence type="ECO:0000256" key="1">
    <source>
        <dbReference type="ARBA" id="ARBA00010641"/>
    </source>
</evidence>
<dbReference type="InterPro" id="IPR013324">
    <property type="entry name" value="RNA_pol_sigma_r3/r4-like"/>
</dbReference>
<dbReference type="InterPro" id="IPR013249">
    <property type="entry name" value="RNA_pol_sigma70_r4_t2"/>
</dbReference>
<dbReference type="GO" id="GO:0003677">
    <property type="term" value="F:DNA binding"/>
    <property type="evidence" value="ECO:0007669"/>
    <property type="project" value="InterPro"/>
</dbReference>
<organism evidence="7 8">
    <name type="scientific">Faecalibacterium prausnitzii</name>
    <dbReference type="NCBI Taxonomy" id="853"/>
    <lineage>
        <taxon>Bacteria</taxon>
        <taxon>Bacillati</taxon>
        <taxon>Bacillota</taxon>
        <taxon>Clostridia</taxon>
        <taxon>Eubacteriales</taxon>
        <taxon>Oscillospiraceae</taxon>
        <taxon>Faecalibacterium</taxon>
    </lineage>
</organism>
<dbReference type="SUPFAM" id="SSF88659">
    <property type="entry name" value="Sigma3 and sigma4 domains of RNA polymerase sigma factors"/>
    <property type="match status" value="1"/>
</dbReference>
<evidence type="ECO:0000259" key="6">
    <source>
        <dbReference type="Pfam" id="PF08281"/>
    </source>
</evidence>
<evidence type="ECO:0000259" key="5">
    <source>
        <dbReference type="Pfam" id="PF04542"/>
    </source>
</evidence>
<dbReference type="GO" id="GO:0006352">
    <property type="term" value="P:DNA-templated transcription initiation"/>
    <property type="evidence" value="ECO:0007669"/>
    <property type="project" value="InterPro"/>
</dbReference>
<dbReference type="OrthoDB" id="9789355at2"/>
<dbReference type="NCBIfam" id="TIGR02937">
    <property type="entry name" value="sigma70-ECF"/>
    <property type="match status" value="1"/>
</dbReference>
<dbReference type="Pfam" id="PF04542">
    <property type="entry name" value="Sigma70_r2"/>
    <property type="match status" value="1"/>
</dbReference>
<dbReference type="Gene3D" id="1.10.10.10">
    <property type="entry name" value="Winged helix-like DNA-binding domain superfamily/Winged helix DNA-binding domain"/>
    <property type="match status" value="1"/>
</dbReference>
<dbReference type="InterPro" id="IPR039425">
    <property type="entry name" value="RNA_pol_sigma-70-like"/>
</dbReference>
<keyword evidence="3" id="KW-0731">Sigma factor</keyword>
<protein>
    <submittedName>
        <fullName evidence="7">RNA polymerase sigma factor sigV</fullName>
    </submittedName>
</protein>
<evidence type="ECO:0000256" key="2">
    <source>
        <dbReference type="ARBA" id="ARBA00023015"/>
    </source>
</evidence>
<evidence type="ECO:0000313" key="7">
    <source>
        <dbReference type="EMBL" id="CUN10920.1"/>
    </source>
</evidence>
<dbReference type="Pfam" id="PF08281">
    <property type="entry name" value="Sigma70_r4_2"/>
    <property type="match status" value="1"/>
</dbReference>
<evidence type="ECO:0000256" key="4">
    <source>
        <dbReference type="ARBA" id="ARBA00023163"/>
    </source>
</evidence>
<keyword evidence="4" id="KW-0804">Transcription</keyword>
<evidence type="ECO:0000313" key="8">
    <source>
        <dbReference type="Proteomes" id="UP000095649"/>
    </source>
</evidence>